<dbReference type="EC" id="3.4.21.-" evidence="9"/>
<dbReference type="RefSeq" id="WP_379020669.1">
    <property type="nucleotide sequence ID" value="NZ_JBHRTA010000016.1"/>
</dbReference>
<dbReference type="InterPro" id="IPR050925">
    <property type="entry name" value="Rhomboid_protease_S54"/>
</dbReference>
<dbReference type="PANTHER" id="PTHR43731:SF14">
    <property type="entry name" value="PRESENILIN-ASSOCIATED RHOMBOID-LIKE PROTEIN, MITOCHONDRIAL"/>
    <property type="match status" value="1"/>
</dbReference>
<feature type="transmembrane region" description="Helical" evidence="7">
    <location>
        <begin position="194"/>
        <end position="211"/>
    </location>
</feature>
<evidence type="ECO:0000256" key="6">
    <source>
        <dbReference type="ARBA" id="ARBA00023136"/>
    </source>
</evidence>
<dbReference type="Pfam" id="PF01694">
    <property type="entry name" value="Rhomboid"/>
    <property type="match status" value="1"/>
</dbReference>
<evidence type="ECO:0000259" key="8">
    <source>
        <dbReference type="Pfam" id="PF01694"/>
    </source>
</evidence>
<dbReference type="GO" id="GO:0008233">
    <property type="term" value="F:peptidase activity"/>
    <property type="evidence" value="ECO:0007669"/>
    <property type="project" value="UniProtKB-KW"/>
</dbReference>
<feature type="transmembrane region" description="Helical" evidence="7">
    <location>
        <begin position="166"/>
        <end position="187"/>
    </location>
</feature>
<feature type="transmembrane region" description="Helical" evidence="7">
    <location>
        <begin position="20"/>
        <end position="37"/>
    </location>
</feature>
<keyword evidence="3 7" id="KW-0812">Transmembrane</keyword>
<dbReference type="GO" id="GO:0006508">
    <property type="term" value="P:proteolysis"/>
    <property type="evidence" value="ECO:0007669"/>
    <property type="project" value="UniProtKB-KW"/>
</dbReference>
<reference evidence="10" key="1">
    <citation type="journal article" date="2019" name="Int. J. Syst. Evol. Microbiol.">
        <title>The Global Catalogue of Microorganisms (GCM) 10K type strain sequencing project: providing services to taxonomists for standard genome sequencing and annotation.</title>
        <authorList>
            <consortium name="The Broad Institute Genomics Platform"/>
            <consortium name="The Broad Institute Genome Sequencing Center for Infectious Disease"/>
            <person name="Wu L."/>
            <person name="Ma J."/>
        </authorList>
    </citation>
    <scope>NUCLEOTIDE SEQUENCE [LARGE SCALE GENOMIC DNA]</scope>
    <source>
        <strain evidence="10">KCTC 52416</strain>
    </source>
</reference>
<dbReference type="InterPro" id="IPR022764">
    <property type="entry name" value="Peptidase_S54_rhomboid_dom"/>
</dbReference>
<sequence>MYNNTASPFSGIPPVVKNLLIINIICFAGGALIFNRANDLFGVYYPDSPGFHVWQVITYMFMHGGIAHIFFNMFALFMFGPILEQVFGSKRFLNFYLITGLGALVLQFAVQALEVYSIVDSVSARQFISDINVAERSARIDAGLAPEDRMTLLSVYTTPMVGASGAIYGLLIAFGYLFPNTPLMLIFLPVPIKAKYFIPVMILIELFLGVSRTGTSIAHFAHIGGALFGFLLIKAWGIRRPNYW</sequence>
<keyword evidence="10" id="KW-1185">Reference proteome</keyword>
<evidence type="ECO:0000256" key="1">
    <source>
        <dbReference type="ARBA" id="ARBA00004141"/>
    </source>
</evidence>
<dbReference type="PANTHER" id="PTHR43731">
    <property type="entry name" value="RHOMBOID PROTEASE"/>
    <property type="match status" value="1"/>
</dbReference>
<dbReference type="InterPro" id="IPR035952">
    <property type="entry name" value="Rhomboid-like_sf"/>
</dbReference>
<evidence type="ECO:0000256" key="2">
    <source>
        <dbReference type="ARBA" id="ARBA00009045"/>
    </source>
</evidence>
<gene>
    <name evidence="9" type="ORF">ACFOET_06245</name>
</gene>
<organism evidence="9 10">
    <name type="scientific">Parapedobacter deserti</name>
    <dbReference type="NCBI Taxonomy" id="1912957"/>
    <lineage>
        <taxon>Bacteria</taxon>
        <taxon>Pseudomonadati</taxon>
        <taxon>Bacteroidota</taxon>
        <taxon>Sphingobacteriia</taxon>
        <taxon>Sphingobacteriales</taxon>
        <taxon>Sphingobacteriaceae</taxon>
        <taxon>Parapedobacter</taxon>
    </lineage>
</organism>
<evidence type="ECO:0000313" key="10">
    <source>
        <dbReference type="Proteomes" id="UP001595526"/>
    </source>
</evidence>
<keyword evidence="4 9" id="KW-0378">Hydrolase</keyword>
<dbReference type="Proteomes" id="UP001595526">
    <property type="component" value="Unassembled WGS sequence"/>
</dbReference>
<comment type="caution">
    <text evidence="9">The sequence shown here is derived from an EMBL/GenBank/DDBJ whole genome shotgun (WGS) entry which is preliminary data.</text>
</comment>
<evidence type="ECO:0000256" key="3">
    <source>
        <dbReference type="ARBA" id="ARBA00022692"/>
    </source>
</evidence>
<comment type="similarity">
    <text evidence="2">Belongs to the peptidase S54 family.</text>
</comment>
<dbReference type="SMART" id="SM01160">
    <property type="entry name" value="DUF1751"/>
    <property type="match status" value="1"/>
</dbReference>
<evidence type="ECO:0000256" key="7">
    <source>
        <dbReference type="SAM" id="Phobius"/>
    </source>
</evidence>
<protein>
    <submittedName>
        <fullName evidence="9">Rhomboid family intramembrane serine protease</fullName>
        <ecNumber evidence="9">3.4.21.-</ecNumber>
    </submittedName>
</protein>
<feature type="transmembrane region" description="Helical" evidence="7">
    <location>
        <begin position="217"/>
        <end position="237"/>
    </location>
</feature>
<feature type="transmembrane region" description="Helical" evidence="7">
    <location>
        <begin position="57"/>
        <end position="80"/>
    </location>
</feature>
<feature type="transmembrane region" description="Helical" evidence="7">
    <location>
        <begin position="92"/>
        <end position="113"/>
    </location>
</feature>
<dbReference type="SUPFAM" id="SSF144091">
    <property type="entry name" value="Rhomboid-like"/>
    <property type="match status" value="1"/>
</dbReference>
<comment type="subcellular location">
    <subcellularLocation>
        <location evidence="1">Membrane</location>
        <topology evidence="1">Multi-pass membrane protein</topology>
    </subcellularLocation>
</comment>
<keyword evidence="9" id="KW-0645">Protease</keyword>
<keyword evidence="5 7" id="KW-1133">Transmembrane helix</keyword>
<dbReference type="Gene3D" id="1.20.1540.10">
    <property type="entry name" value="Rhomboid-like"/>
    <property type="match status" value="1"/>
</dbReference>
<evidence type="ECO:0000256" key="4">
    <source>
        <dbReference type="ARBA" id="ARBA00022801"/>
    </source>
</evidence>
<evidence type="ECO:0000313" key="9">
    <source>
        <dbReference type="EMBL" id="MFC3197205.1"/>
    </source>
</evidence>
<proteinExistence type="inferred from homology"/>
<evidence type="ECO:0000256" key="5">
    <source>
        <dbReference type="ARBA" id="ARBA00022989"/>
    </source>
</evidence>
<feature type="domain" description="Peptidase S54 rhomboid" evidence="8">
    <location>
        <begin position="52"/>
        <end position="233"/>
    </location>
</feature>
<accession>A0ABV7JGI5</accession>
<name>A0ABV7JGI5_9SPHI</name>
<dbReference type="EMBL" id="JBHRTA010000016">
    <property type="protein sequence ID" value="MFC3197205.1"/>
    <property type="molecule type" value="Genomic_DNA"/>
</dbReference>
<keyword evidence="6 7" id="KW-0472">Membrane</keyword>